<feature type="region of interest" description="Disordered" evidence="1">
    <location>
        <begin position="1"/>
        <end position="40"/>
    </location>
</feature>
<protein>
    <recommendedName>
        <fullName evidence="4">5-formyltetrahydrofolate cyclo-ligase</fullName>
    </recommendedName>
</protein>
<feature type="region of interest" description="Disordered" evidence="1">
    <location>
        <begin position="650"/>
        <end position="709"/>
    </location>
</feature>
<organism evidence="2 3">
    <name type="scientific">Anopheles farauti</name>
    <dbReference type="NCBI Taxonomy" id="69004"/>
    <lineage>
        <taxon>Eukaryota</taxon>
        <taxon>Metazoa</taxon>
        <taxon>Ecdysozoa</taxon>
        <taxon>Arthropoda</taxon>
        <taxon>Hexapoda</taxon>
        <taxon>Insecta</taxon>
        <taxon>Pterygota</taxon>
        <taxon>Neoptera</taxon>
        <taxon>Endopterygota</taxon>
        <taxon>Diptera</taxon>
        <taxon>Nematocera</taxon>
        <taxon>Culicoidea</taxon>
        <taxon>Culicidae</taxon>
        <taxon>Anophelinae</taxon>
        <taxon>Anopheles</taxon>
    </lineage>
</organism>
<feature type="compositionally biased region" description="Gly residues" evidence="1">
    <location>
        <begin position="378"/>
        <end position="387"/>
    </location>
</feature>
<evidence type="ECO:0000313" key="2">
    <source>
        <dbReference type="EnsemblMetazoa" id="AFAF016955-PA"/>
    </source>
</evidence>
<reference evidence="2" key="2">
    <citation type="submission" date="2020-05" db="UniProtKB">
        <authorList>
            <consortium name="EnsemblMetazoa"/>
        </authorList>
    </citation>
    <scope>IDENTIFICATION</scope>
    <source>
        <strain evidence="2">FAR1</strain>
    </source>
</reference>
<dbReference type="EMBL" id="AXCN02001403">
    <property type="status" value="NOT_ANNOTATED_CDS"/>
    <property type="molecule type" value="Genomic_DNA"/>
</dbReference>
<dbReference type="Gene3D" id="3.40.50.10420">
    <property type="entry name" value="NagB/RpiA/CoA transferase-like"/>
    <property type="match status" value="1"/>
</dbReference>
<dbReference type="PANTHER" id="PTHR13017:SF0">
    <property type="entry name" value="METHENYLTETRAHYDROFOLATE SYNTHASE DOMAIN-CONTAINING PROTEIN"/>
    <property type="match status" value="1"/>
</dbReference>
<dbReference type="Pfam" id="PF01812">
    <property type="entry name" value="5-FTHF_cyc-lig"/>
    <property type="match status" value="1"/>
</dbReference>
<dbReference type="EnsemblMetazoa" id="AFAF016955-RA">
    <property type="protein sequence ID" value="AFAF016955-PA"/>
    <property type="gene ID" value="AFAF016955"/>
</dbReference>
<dbReference type="GO" id="GO:0005737">
    <property type="term" value="C:cytoplasm"/>
    <property type="evidence" value="ECO:0007669"/>
    <property type="project" value="TreeGrafter"/>
</dbReference>
<dbReference type="STRING" id="69004.A0A182QU72"/>
<feature type="compositionally biased region" description="Gly residues" evidence="1">
    <location>
        <begin position="431"/>
        <end position="445"/>
    </location>
</feature>
<name>A0A182QU72_9DIPT</name>
<evidence type="ECO:0000313" key="3">
    <source>
        <dbReference type="Proteomes" id="UP000075886"/>
    </source>
</evidence>
<evidence type="ECO:0008006" key="4">
    <source>
        <dbReference type="Google" id="ProtNLM"/>
    </source>
</evidence>
<feature type="compositionally biased region" description="Low complexity" evidence="1">
    <location>
        <begin position="696"/>
        <end position="709"/>
    </location>
</feature>
<feature type="compositionally biased region" description="Pro residues" evidence="1">
    <location>
        <begin position="816"/>
        <end position="827"/>
    </location>
</feature>
<dbReference type="AlphaFoldDB" id="A0A182QU72"/>
<proteinExistence type="predicted"/>
<feature type="compositionally biased region" description="Gly residues" evidence="1">
    <location>
        <begin position="317"/>
        <end position="342"/>
    </location>
</feature>
<dbReference type="PANTHER" id="PTHR13017">
    <property type="entry name" value="5-FORMYLTETRAHYDROFOLATE CYCLO-LIGASE-RELATED"/>
    <property type="match status" value="1"/>
</dbReference>
<feature type="compositionally biased region" description="Low complexity" evidence="1">
    <location>
        <begin position="806"/>
        <end position="815"/>
    </location>
</feature>
<dbReference type="InterPro" id="IPR037171">
    <property type="entry name" value="NagB/RpiA_transferase-like"/>
</dbReference>
<feature type="region of interest" description="Disordered" evidence="1">
    <location>
        <begin position="306"/>
        <end position="485"/>
    </location>
</feature>
<dbReference type="InterPro" id="IPR002698">
    <property type="entry name" value="FTHF_cligase"/>
</dbReference>
<dbReference type="SUPFAM" id="SSF100950">
    <property type="entry name" value="NagB/RpiA/CoA transferase-like"/>
    <property type="match status" value="1"/>
</dbReference>
<dbReference type="VEuPathDB" id="VectorBase:AFAF016955"/>
<reference evidence="3" key="1">
    <citation type="submission" date="2014-01" db="EMBL/GenBank/DDBJ databases">
        <title>The Genome Sequence of Anopheles farauti FAR1 (V2).</title>
        <authorList>
            <consortium name="The Broad Institute Genomics Platform"/>
            <person name="Neafsey D.E."/>
            <person name="Besansky N."/>
            <person name="Howell P."/>
            <person name="Walton C."/>
            <person name="Young S.K."/>
            <person name="Zeng Q."/>
            <person name="Gargeya S."/>
            <person name="Fitzgerald M."/>
            <person name="Haas B."/>
            <person name="Abouelleil A."/>
            <person name="Allen A.W."/>
            <person name="Alvarado L."/>
            <person name="Arachchi H.M."/>
            <person name="Berlin A.M."/>
            <person name="Chapman S.B."/>
            <person name="Gainer-Dewar J."/>
            <person name="Goldberg J."/>
            <person name="Griggs A."/>
            <person name="Gujja S."/>
            <person name="Hansen M."/>
            <person name="Howarth C."/>
            <person name="Imamovic A."/>
            <person name="Ireland A."/>
            <person name="Larimer J."/>
            <person name="McCowan C."/>
            <person name="Murphy C."/>
            <person name="Pearson M."/>
            <person name="Poon T.W."/>
            <person name="Priest M."/>
            <person name="Roberts A."/>
            <person name="Saif S."/>
            <person name="Shea T."/>
            <person name="Sisk P."/>
            <person name="Sykes S."/>
            <person name="Wortman J."/>
            <person name="Nusbaum C."/>
            <person name="Birren B."/>
        </authorList>
    </citation>
    <scope>NUCLEOTIDE SEQUENCE [LARGE SCALE GENOMIC DNA]</scope>
    <source>
        <strain evidence="3">FAR1</strain>
    </source>
</reference>
<dbReference type="InterPro" id="IPR024185">
    <property type="entry name" value="FTHF_cligase-like_sf"/>
</dbReference>
<feature type="region of interest" description="Disordered" evidence="1">
    <location>
        <begin position="776"/>
        <end position="834"/>
    </location>
</feature>
<accession>A0A182QU72</accession>
<dbReference type="Proteomes" id="UP000075886">
    <property type="component" value="Unassembled WGS sequence"/>
</dbReference>
<keyword evidence="3" id="KW-1185">Reference proteome</keyword>
<evidence type="ECO:0000256" key="1">
    <source>
        <dbReference type="SAM" id="MobiDB-lite"/>
    </source>
</evidence>
<feature type="compositionally biased region" description="Basic residues" evidence="1">
    <location>
        <begin position="389"/>
        <end position="404"/>
    </location>
</feature>
<feature type="compositionally biased region" description="Low complexity" evidence="1">
    <location>
        <begin position="462"/>
        <end position="481"/>
    </location>
</feature>
<feature type="compositionally biased region" description="Basic and acidic residues" evidence="1">
    <location>
        <begin position="364"/>
        <end position="377"/>
    </location>
</feature>
<sequence>MWFTTSQPTKSKMVASEAEEDVSKNPPPIANTDGAENSDETKLSKRFYRLEVWNALRFSSTQGSAMNNYVNRKIPFFADAEQTAQRLAETPEFTQATNIKVNIDVAQEPVKLQVLKANKTLFVAPSQKSDYLYAKIKLPGAVEEVPLVQQKRIVKMLAGEDTYEELGIDNTVPLDMIVVGCVAVSKSGQRIGKGNGYVDLEIAILTELGVITPKTVIATTVADEQVYETLPGELFESYDFTVDLIVTPTRIIRVEPRPEKRTNSVQWELLSARRLDVVRVLKKLKERLEAEGRQIVLKDVDTDVESFRKRRSRRTGSRGGAGAGGGGDGGGGGGGGGEGGGQQQDRRRQQNRRRRSMRQGGDGDGAHDNDGGERDGFESGGGGGAGGSRLRRKRRYFRKPRRYSRRDSPDHERDGGDQPRRQNQHNHQDQDGGGGGGGGNNGGRGGRNRNNRNGGAGGAVDPQQQQQQQQKQRAPRQQRQALPDGVRIRVSNMFTVPFKDFKDELRTRNCYPLKISKNRNGKCLLIFPKRDDVDEQAQTDELLEKLANMHISVQKGGGAEVKKIRLKCEVQHGPKQRQQDVAATVQQHAQSARQAANAAQAQLQQQQREVNGESGAAEPVVLPLEELVVKVKQAVQDVCKNASDAANVAEAAAKDAQNRARHAKEDEDEEDEGGAPGEQKQEKAEEPVSTGEADGTNTNTTTTSNDASLAVVKATEEVLLAVEVVRAAVAKTDTAIEAIQTAATPSLDAATEASRAADVVASATESLASAVAALHEATRPARRVKRAAPADKPIGEVKQPQPPANEQTAGETTAPAPAPAAPAPQPPAATETST</sequence>
<feature type="compositionally biased region" description="Basic and acidic residues" evidence="1">
    <location>
        <begin position="405"/>
        <end position="430"/>
    </location>
</feature>
<feature type="compositionally biased region" description="Polar residues" evidence="1">
    <location>
        <begin position="1"/>
        <end position="10"/>
    </location>
</feature>